<dbReference type="Proteomes" id="UP000588068">
    <property type="component" value="Unassembled WGS sequence"/>
</dbReference>
<sequence>MVYSASPGVSNDGALALIEASRRFVTTTSSVYQTAIQVSTDGDGSLVVSWGTPEGSQELLMRAHLRAGADQAQPESWRISPFEPIDAVEPGTL</sequence>
<reference evidence="2 3" key="1">
    <citation type="submission" date="2020-08" db="EMBL/GenBank/DDBJ databases">
        <title>Genomic Encyclopedia of Type Strains, Phase IV (KMG-IV): sequencing the most valuable type-strain genomes for metagenomic binning, comparative biology and taxonomic classification.</title>
        <authorList>
            <person name="Goeker M."/>
        </authorList>
    </citation>
    <scope>NUCLEOTIDE SEQUENCE [LARGE SCALE GENOMIC DNA]</scope>
    <source>
        <strain evidence="2 3">DSM 26723</strain>
    </source>
</reference>
<dbReference type="RefSeq" id="WP_184329985.1">
    <property type="nucleotide sequence ID" value="NZ_JACHHZ010000001.1"/>
</dbReference>
<feature type="region of interest" description="Disordered" evidence="1">
    <location>
        <begin position="72"/>
        <end position="93"/>
    </location>
</feature>
<organism evidence="2 3">
    <name type="scientific">Povalibacter uvarum</name>
    <dbReference type="NCBI Taxonomy" id="732238"/>
    <lineage>
        <taxon>Bacteria</taxon>
        <taxon>Pseudomonadati</taxon>
        <taxon>Pseudomonadota</taxon>
        <taxon>Gammaproteobacteria</taxon>
        <taxon>Steroidobacterales</taxon>
        <taxon>Steroidobacteraceae</taxon>
        <taxon>Povalibacter</taxon>
    </lineage>
</organism>
<evidence type="ECO:0000313" key="3">
    <source>
        <dbReference type="Proteomes" id="UP000588068"/>
    </source>
</evidence>
<gene>
    <name evidence="2" type="ORF">HNQ60_001090</name>
</gene>
<protein>
    <submittedName>
        <fullName evidence="2">Uncharacterized protein</fullName>
    </submittedName>
</protein>
<evidence type="ECO:0000256" key="1">
    <source>
        <dbReference type="SAM" id="MobiDB-lite"/>
    </source>
</evidence>
<accession>A0A841HI44</accession>
<evidence type="ECO:0000313" key="2">
    <source>
        <dbReference type="EMBL" id="MBB6092244.1"/>
    </source>
</evidence>
<keyword evidence="3" id="KW-1185">Reference proteome</keyword>
<name>A0A841HI44_9GAMM</name>
<dbReference type="EMBL" id="JACHHZ010000001">
    <property type="protein sequence ID" value="MBB6092244.1"/>
    <property type="molecule type" value="Genomic_DNA"/>
</dbReference>
<comment type="caution">
    <text evidence="2">The sequence shown here is derived from an EMBL/GenBank/DDBJ whole genome shotgun (WGS) entry which is preliminary data.</text>
</comment>
<dbReference type="AlphaFoldDB" id="A0A841HI44"/>
<proteinExistence type="predicted"/>